<dbReference type="InterPro" id="IPR002138">
    <property type="entry name" value="Pept_C14_p10"/>
</dbReference>
<dbReference type="PROSITE" id="PS50207">
    <property type="entry name" value="CASPASE_P10"/>
    <property type="match status" value="1"/>
</dbReference>
<dbReference type="InterPro" id="IPR029030">
    <property type="entry name" value="Caspase-like_dom_sf"/>
</dbReference>
<evidence type="ECO:0000259" key="3">
    <source>
        <dbReference type="PROSITE" id="PS50207"/>
    </source>
</evidence>
<dbReference type="Pfam" id="PF00656">
    <property type="entry name" value="Peptidase_C14"/>
    <property type="match status" value="1"/>
</dbReference>
<evidence type="ECO:0000313" key="6">
    <source>
        <dbReference type="Proteomes" id="UP001153714"/>
    </source>
</evidence>
<comment type="similarity">
    <text evidence="1 2">Belongs to the peptidase C14A family.</text>
</comment>
<dbReference type="PROSITE" id="PS01122">
    <property type="entry name" value="CASPASE_CYS"/>
    <property type="match status" value="1"/>
</dbReference>
<dbReference type="InterPro" id="IPR052039">
    <property type="entry name" value="Caspase-related_regulators"/>
</dbReference>
<keyword evidence="6" id="KW-1185">Reference proteome</keyword>
<evidence type="ECO:0000256" key="1">
    <source>
        <dbReference type="ARBA" id="ARBA00010134"/>
    </source>
</evidence>
<feature type="domain" description="Caspase family p20" evidence="4">
    <location>
        <begin position="81"/>
        <end position="203"/>
    </location>
</feature>
<sequence>MIGHEKIGTMEGEMNGVIVEDGDLKSPPKVLHNILPDVEQLKYKAKVSIPEEEKVYNKLTSQKARHIITKDSDTYGVENFNKNALLIINNKYIRDYHPRLGTEIDEAILLKTFSKFDFEVTIGRDLTRDEIMEKLYDFTNQDFTDYGCVAVAILSHGADRGLIYARDKPYHEKDVFRHFMGGNTPSLVTKPKIFMFQACRGYGDSIGVNVMKSRGKVIHTVDVDEKVPYNLPVETDMLILHSSYMGKPSYRDIYKGSWFIQSLCRNIDKFAAKLDVESILINVKREVAINLYHEEYNRATLEVQFNKQMPVITSTLIRKLYLKKYEDIEKFDQISKRSFDGEKAKYQGMKEVISQPIHLNNGNCSCYQEHFQYMRECLRFYLQDHPDDTIAKSFYRITQSFDGPAFNEPKKNMLKVIAKYLKDNNYENFKYIHTYNTEICPSPSFVGKM</sequence>
<dbReference type="PROSITE" id="PS50208">
    <property type="entry name" value="CASPASE_P20"/>
    <property type="match status" value="1"/>
</dbReference>
<dbReference type="InterPro" id="IPR001309">
    <property type="entry name" value="Pept_C14_p20"/>
</dbReference>
<dbReference type="InterPro" id="IPR011600">
    <property type="entry name" value="Pept_C14_caspase"/>
</dbReference>
<dbReference type="PANTHER" id="PTHR22576:SF41">
    <property type="entry name" value="CASPASE 14, APOPTOSIS-RELATED CYSTEINE PEPTIDASE"/>
    <property type="match status" value="1"/>
</dbReference>
<dbReference type="Gene3D" id="3.40.50.1460">
    <property type="match status" value="1"/>
</dbReference>
<dbReference type="InterPro" id="IPR015917">
    <property type="entry name" value="Pept_C14A"/>
</dbReference>
<dbReference type="GO" id="GO:0006508">
    <property type="term" value="P:proteolysis"/>
    <property type="evidence" value="ECO:0007669"/>
    <property type="project" value="InterPro"/>
</dbReference>
<dbReference type="Proteomes" id="UP001153714">
    <property type="component" value="Chromosome 5"/>
</dbReference>
<dbReference type="OrthoDB" id="6114029at2759"/>
<dbReference type="PRINTS" id="PR00376">
    <property type="entry name" value="IL1BCENZYME"/>
</dbReference>
<protein>
    <submittedName>
        <fullName evidence="5">Uncharacterized protein</fullName>
    </submittedName>
</protein>
<feature type="domain" description="Caspase family p10" evidence="3">
    <location>
        <begin position="227"/>
        <end position="324"/>
    </location>
</feature>
<dbReference type="InterPro" id="IPR033139">
    <property type="entry name" value="Caspase_cys_AS"/>
</dbReference>
<dbReference type="GO" id="GO:0004197">
    <property type="term" value="F:cysteine-type endopeptidase activity"/>
    <property type="evidence" value="ECO:0007669"/>
    <property type="project" value="InterPro"/>
</dbReference>
<evidence type="ECO:0000313" key="5">
    <source>
        <dbReference type="EMBL" id="CAG9792809.1"/>
    </source>
</evidence>
<dbReference type="AlphaFoldDB" id="A0A9N9WJ18"/>
<organism evidence="5 6">
    <name type="scientific">Diatraea saccharalis</name>
    <name type="common">sugarcane borer</name>
    <dbReference type="NCBI Taxonomy" id="40085"/>
    <lineage>
        <taxon>Eukaryota</taxon>
        <taxon>Metazoa</taxon>
        <taxon>Ecdysozoa</taxon>
        <taxon>Arthropoda</taxon>
        <taxon>Hexapoda</taxon>
        <taxon>Insecta</taxon>
        <taxon>Pterygota</taxon>
        <taxon>Neoptera</taxon>
        <taxon>Endopterygota</taxon>
        <taxon>Lepidoptera</taxon>
        <taxon>Glossata</taxon>
        <taxon>Ditrysia</taxon>
        <taxon>Pyraloidea</taxon>
        <taxon>Crambidae</taxon>
        <taxon>Crambinae</taxon>
        <taxon>Diatraea</taxon>
    </lineage>
</organism>
<proteinExistence type="inferred from homology"/>
<dbReference type="SMART" id="SM00115">
    <property type="entry name" value="CASc"/>
    <property type="match status" value="1"/>
</dbReference>
<evidence type="ECO:0000256" key="2">
    <source>
        <dbReference type="RuleBase" id="RU003971"/>
    </source>
</evidence>
<evidence type="ECO:0000259" key="4">
    <source>
        <dbReference type="PROSITE" id="PS50208"/>
    </source>
</evidence>
<reference evidence="5" key="1">
    <citation type="submission" date="2021-12" db="EMBL/GenBank/DDBJ databases">
        <authorList>
            <person name="King R."/>
        </authorList>
    </citation>
    <scope>NUCLEOTIDE SEQUENCE</scope>
</reference>
<reference evidence="5" key="2">
    <citation type="submission" date="2022-10" db="EMBL/GenBank/DDBJ databases">
        <authorList>
            <consortium name="ENA_rothamsted_submissions"/>
            <consortium name="culmorum"/>
            <person name="King R."/>
        </authorList>
    </citation>
    <scope>NUCLEOTIDE SEQUENCE</scope>
</reference>
<dbReference type="EMBL" id="OU893336">
    <property type="protein sequence ID" value="CAG9792809.1"/>
    <property type="molecule type" value="Genomic_DNA"/>
</dbReference>
<dbReference type="SUPFAM" id="SSF52129">
    <property type="entry name" value="Caspase-like"/>
    <property type="match status" value="1"/>
</dbReference>
<name>A0A9N9WJ18_9NEOP</name>
<dbReference type="PANTHER" id="PTHR22576">
    <property type="entry name" value="MUCOSA ASSOCIATED LYMPHOID TISSUE LYMPHOMA TRANSLOCATION PROTEIN 1/PARACASPASE"/>
    <property type="match status" value="1"/>
</dbReference>
<accession>A0A9N9WJ18</accession>
<gene>
    <name evidence="5" type="ORF">DIATSA_LOCUS10301</name>
</gene>